<keyword evidence="3" id="KW-1185">Reference proteome</keyword>
<gene>
    <name evidence="2" type="ORF">AAEO57_11675</name>
</gene>
<evidence type="ECO:0000313" key="2">
    <source>
        <dbReference type="EMBL" id="MEL1254439.1"/>
    </source>
</evidence>
<feature type="signal peptide" evidence="1">
    <location>
        <begin position="1"/>
        <end position="20"/>
    </location>
</feature>
<evidence type="ECO:0000313" key="3">
    <source>
        <dbReference type="Proteomes" id="UP001485226"/>
    </source>
</evidence>
<feature type="chain" id="PRO_5045531213" evidence="1">
    <location>
        <begin position="21"/>
        <end position="149"/>
    </location>
</feature>
<organism evidence="2 3">
    <name type="scientific">Flavobacterium calami</name>
    <dbReference type="NCBI Taxonomy" id="3139144"/>
    <lineage>
        <taxon>Bacteria</taxon>
        <taxon>Pseudomonadati</taxon>
        <taxon>Bacteroidota</taxon>
        <taxon>Flavobacteriia</taxon>
        <taxon>Flavobacteriales</taxon>
        <taxon>Flavobacteriaceae</taxon>
        <taxon>Flavobacterium</taxon>
    </lineage>
</organism>
<reference evidence="2 3" key="1">
    <citation type="submission" date="2024-04" db="EMBL/GenBank/DDBJ databases">
        <title>Flavobacterium sp. DGU38 16S ribosomal RNA gene Genome sequencing and assembly.</title>
        <authorList>
            <person name="Park S."/>
        </authorList>
    </citation>
    <scope>NUCLEOTIDE SEQUENCE [LARGE SCALE GENOMIC DNA]</scope>
    <source>
        <strain evidence="2 3">DGU38</strain>
    </source>
</reference>
<comment type="caution">
    <text evidence="2">The sequence shown here is derived from an EMBL/GenBank/DDBJ whole genome shotgun (WGS) entry which is preliminary data.</text>
</comment>
<dbReference type="RefSeq" id="WP_341692772.1">
    <property type="nucleotide sequence ID" value="NZ_JBBYHS010000011.1"/>
</dbReference>
<sequence length="149" mass="17120">MKSLKLLFLTFFIGASQLHAQAKIEAITYKYHPHFMTTDVGQPVAGTYLIEGKKQPIIQINADGTGIFQLETLSKKEMIWGIECTDEGIPIYKEGYNSSSYTFWYKLKGSGEWLYTQFLILPNKKKMYLLGDRVKYYGDPNEVKDPESE</sequence>
<accession>A0ABU9IR26</accession>
<proteinExistence type="predicted"/>
<name>A0ABU9IR26_9FLAO</name>
<evidence type="ECO:0000256" key="1">
    <source>
        <dbReference type="SAM" id="SignalP"/>
    </source>
</evidence>
<dbReference type="Proteomes" id="UP001485226">
    <property type="component" value="Unassembled WGS sequence"/>
</dbReference>
<dbReference type="EMBL" id="JBBYHS010000011">
    <property type="protein sequence ID" value="MEL1254439.1"/>
    <property type="molecule type" value="Genomic_DNA"/>
</dbReference>
<keyword evidence="1" id="KW-0732">Signal</keyword>
<protein>
    <submittedName>
        <fullName evidence="2">Uncharacterized protein</fullName>
    </submittedName>
</protein>